<dbReference type="PANTHER" id="PTHR43156:SF2">
    <property type="entry name" value="STAGE II SPORULATION PROTEIN E"/>
    <property type="match status" value="1"/>
</dbReference>
<dbReference type="InterPro" id="IPR000014">
    <property type="entry name" value="PAS"/>
</dbReference>
<evidence type="ECO:0000256" key="1">
    <source>
        <dbReference type="ARBA" id="ARBA00022801"/>
    </source>
</evidence>
<name>A0A1S1Q6K8_9ACTN</name>
<dbReference type="AlphaFoldDB" id="A0A1S1Q6K8"/>
<evidence type="ECO:0000313" key="3">
    <source>
        <dbReference type="EMBL" id="OHV27834.1"/>
    </source>
</evidence>
<dbReference type="Pfam" id="PF07228">
    <property type="entry name" value="SpoIIE"/>
    <property type="match status" value="1"/>
</dbReference>
<evidence type="ECO:0000259" key="2">
    <source>
        <dbReference type="PROSITE" id="PS50113"/>
    </source>
</evidence>
<dbReference type="SUPFAM" id="SSF55785">
    <property type="entry name" value="PYP-like sensor domain (PAS domain)"/>
    <property type="match status" value="1"/>
</dbReference>
<evidence type="ECO:0000313" key="4">
    <source>
        <dbReference type="Proteomes" id="UP000179627"/>
    </source>
</evidence>
<dbReference type="InterPro" id="IPR052016">
    <property type="entry name" value="Bact_Sigma-Reg"/>
</dbReference>
<accession>A0A1S1Q6K8</accession>
<keyword evidence="1" id="KW-0378">Hydrolase</keyword>
<dbReference type="Gene3D" id="3.30.450.20">
    <property type="entry name" value="PAS domain"/>
    <property type="match status" value="1"/>
</dbReference>
<feature type="domain" description="PAC" evidence="2">
    <location>
        <begin position="95"/>
        <end position="148"/>
    </location>
</feature>
<comment type="caution">
    <text evidence="3">The sequence shown here is derived from an EMBL/GenBank/DDBJ whole genome shotgun (WGS) entry which is preliminary data.</text>
</comment>
<dbReference type="CDD" id="cd00130">
    <property type="entry name" value="PAS"/>
    <property type="match status" value="1"/>
</dbReference>
<sequence>MYMMSKRFGLAEPASSRTSPEVGAAALAAAVDVGMWEYDFPSDRARWDRRTAELHGLDPDCLRGTMDTLFAHVHPDDIQAVRTGTEAARQGVGLSPMEYRVVHSDGSYTWIYGRGGVVSWSRRGRPLRSIGISGDATPWRSTVEILQRAILPLAMPELPGIELVARYLPAGRDIEIGGDWYDATALPDGNILLMIGDVGGHGLPAVAAMAELRHAARAYAYEGHSPAAITTQLSANLAPDVDGPLATAVVALFASDTGRLTWSCAGHPPPLLLTGKDAAYLDDTHGPTLGVEPAFVYDQSDLRLAPGTRLLLYTDGLVERRDVSITDGLDTFAATVSTAAEDPHQNLQGLANLCDSVLATVIGTADREDDLCLLAIQTS</sequence>
<dbReference type="InterPro" id="IPR013655">
    <property type="entry name" value="PAS_fold_3"/>
</dbReference>
<reference evidence="4" key="1">
    <citation type="submission" date="2016-07" db="EMBL/GenBank/DDBJ databases">
        <title>Sequence Frankia sp. strain CcI1.17.</title>
        <authorList>
            <person name="Ghodhbane-Gtari F."/>
            <person name="Swanson E."/>
            <person name="Gueddou A."/>
            <person name="Morris K."/>
            <person name="Hezbri K."/>
            <person name="Ktari A."/>
            <person name="Nouioui I."/>
            <person name="Abebe-Akele F."/>
            <person name="Simpson S."/>
            <person name="Thomas K."/>
            <person name="Gtari M."/>
            <person name="Tisa L.S."/>
            <person name="Hurst S."/>
        </authorList>
    </citation>
    <scope>NUCLEOTIDE SEQUENCE [LARGE SCALE GENOMIC DNA]</scope>
    <source>
        <strain evidence="4">Cc1.17</strain>
    </source>
</reference>
<organism evidence="3 4">
    <name type="scientific">Parafrankia colletiae</name>
    <dbReference type="NCBI Taxonomy" id="573497"/>
    <lineage>
        <taxon>Bacteria</taxon>
        <taxon>Bacillati</taxon>
        <taxon>Actinomycetota</taxon>
        <taxon>Actinomycetes</taxon>
        <taxon>Frankiales</taxon>
        <taxon>Frankiaceae</taxon>
        <taxon>Parafrankia</taxon>
    </lineage>
</organism>
<dbReference type="Proteomes" id="UP000179627">
    <property type="component" value="Unassembled WGS sequence"/>
</dbReference>
<dbReference type="SUPFAM" id="SSF81606">
    <property type="entry name" value="PP2C-like"/>
    <property type="match status" value="1"/>
</dbReference>
<dbReference type="Gene3D" id="3.60.40.10">
    <property type="entry name" value="PPM-type phosphatase domain"/>
    <property type="match status" value="1"/>
</dbReference>
<dbReference type="InterPro" id="IPR035965">
    <property type="entry name" value="PAS-like_dom_sf"/>
</dbReference>
<dbReference type="InterPro" id="IPR001932">
    <property type="entry name" value="PPM-type_phosphatase-like_dom"/>
</dbReference>
<keyword evidence="4" id="KW-1185">Reference proteome</keyword>
<dbReference type="PANTHER" id="PTHR43156">
    <property type="entry name" value="STAGE II SPORULATION PROTEIN E-RELATED"/>
    <property type="match status" value="1"/>
</dbReference>
<dbReference type="SMART" id="SM00331">
    <property type="entry name" value="PP2C_SIG"/>
    <property type="match status" value="1"/>
</dbReference>
<proteinExistence type="predicted"/>
<dbReference type="InterPro" id="IPR036457">
    <property type="entry name" value="PPM-type-like_dom_sf"/>
</dbReference>
<dbReference type="PROSITE" id="PS50113">
    <property type="entry name" value="PAC"/>
    <property type="match status" value="1"/>
</dbReference>
<dbReference type="Gene3D" id="2.10.70.100">
    <property type="match status" value="1"/>
</dbReference>
<dbReference type="Pfam" id="PF08447">
    <property type="entry name" value="PAS_3"/>
    <property type="match status" value="1"/>
</dbReference>
<protein>
    <recommendedName>
        <fullName evidence="2">PAC domain-containing protein</fullName>
    </recommendedName>
</protein>
<gene>
    <name evidence="3" type="ORF">CC117_30880</name>
</gene>
<dbReference type="EMBL" id="MBLM01000184">
    <property type="protein sequence ID" value="OHV27834.1"/>
    <property type="molecule type" value="Genomic_DNA"/>
</dbReference>
<dbReference type="InterPro" id="IPR000700">
    <property type="entry name" value="PAS-assoc_C"/>
</dbReference>
<dbReference type="GO" id="GO:0016791">
    <property type="term" value="F:phosphatase activity"/>
    <property type="evidence" value="ECO:0007669"/>
    <property type="project" value="TreeGrafter"/>
</dbReference>